<dbReference type="InterPro" id="IPR027417">
    <property type="entry name" value="P-loop_NTPase"/>
</dbReference>
<comment type="catalytic activity">
    <reaction evidence="4">
        <text>DNA(n) + a 2'-deoxyribonucleoside 5'-triphosphate = DNA(n+1) + diphosphate</text>
        <dbReference type="Rhea" id="RHEA:22508"/>
        <dbReference type="Rhea" id="RHEA-COMP:17339"/>
        <dbReference type="Rhea" id="RHEA-COMP:17340"/>
        <dbReference type="ChEBI" id="CHEBI:33019"/>
        <dbReference type="ChEBI" id="CHEBI:61560"/>
        <dbReference type="ChEBI" id="CHEBI:173112"/>
        <dbReference type="EC" id="2.7.7.7"/>
    </reaction>
    <physiologicalReaction direction="left-to-right" evidence="4">
        <dbReference type="Rhea" id="RHEA:22509"/>
    </physiologicalReaction>
</comment>
<dbReference type="NCBIfam" id="NF042913">
    <property type="entry name" value="CyRepA1"/>
    <property type="match status" value="1"/>
</dbReference>
<dbReference type="GO" id="GO:0042276">
    <property type="term" value="P:error-prone translesion synthesis"/>
    <property type="evidence" value="ECO:0007669"/>
    <property type="project" value="InterPro"/>
</dbReference>
<dbReference type="GO" id="GO:0003682">
    <property type="term" value="F:chromatin binding"/>
    <property type="evidence" value="ECO:0007669"/>
    <property type="project" value="TreeGrafter"/>
</dbReference>
<comment type="catalytic activity">
    <reaction evidence="2">
        <text>ssDNA + n NTP = ssDNA/pppN(pN)n-1 hybrid + (n-1) diphosphate.</text>
        <dbReference type="EC" id="2.7.7.102"/>
    </reaction>
</comment>
<protein>
    <recommendedName>
        <fullName evidence="1">DNA-directed primase/polymerase protein</fullName>
        <ecNumber evidence="3">2.7.7.102</ecNumber>
    </recommendedName>
</protein>
<proteinExistence type="predicted"/>
<dbReference type="PANTHER" id="PTHR31399">
    <property type="entry name" value="DNA-DIRECTED PRIMASE / POLYMERASE PROTEIN"/>
    <property type="match status" value="1"/>
</dbReference>
<dbReference type="OrthoDB" id="2373574at2759"/>
<feature type="domain" description="Replication origin-binding protein" evidence="5">
    <location>
        <begin position="357"/>
        <end position="498"/>
    </location>
</feature>
<dbReference type="EMBL" id="JAHRHY010000019">
    <property type="protein sequence ID" value="KAG9062364.1"/>
    <property type="molecule type" value="Genomic_DNA"/>
</dbReference>
<dbReference type="InterPro" id="IPR049996">
    <property type="entry name" value="Slr7037-like"/>
</dbReference>
<evidence type="ECO:0000256" key="1">
    <source>
        <dbReference type="ARBA" id="ARBA00026139"/>
    </source>
</evidence>
<evidence type="ECO:0000256" key="2">
    <source>
        <dbReference type="ARBA" id="ARBA00044677"/>
    </source>
</evidence>
<dbReference type="InterPro" id="IPR044917">
    <property type="entry name" value="PRIMPOL"/>
</dbReference>
<reference evidence="6" key="1">
    <citation type="submission" date="2021-06" db="EMBL/GenBank/DDBJ databases">
        <title>Genome Sequence of Mortierella hyaline Strain SCG-10, a Cold-Adapted, Nitrate-Reducing Fungus Isolated from Soil in Minnesota, USA.</title>
        <authorList>
            <person name="Aldossari N."/>
        </authorList>
    </citation>
    <scope>NUCLEOTIDE SEQUENCE</scope>
    <source>
        <strain evidence="6">SCG-10</strain>
    </source>
</reference>
<comment type="caution">
    <text evidence="6">The sequence shown here is derived from an EMBL/GenBank/DDBJ whole genome shotgun (WGS) entry which is preliminary data.</text>
</comment>
<dbReference type="GO" id="GO:0031297">
    <property type="term" value="P:replication fork processing"/>
    <property type="evidence" value="ECO:0007669"/>
    <property type="project" value="TreeGrafter"/>
</dbReference>
<evidence type="ECO:0000256" key="4">
    <source>
        <dbReference type="ARBA" id="ARBA00047303"/>
    </source>
</evidence>
<keyword evidence="7" id="KW-1185">Reference proteome</keyword>
<dbReference type="GO" id="GO:0005524">
    <property type="term" value="F:ATP binding"/>
    <property type="evidence" value="ECO:0007669"/>
    <property type="project" value="InterPro"/>
</dbReference>
<evidence type="ECO:0000313" key="7">
    <source>
        <dbReference type="Proteomes" id="UP000707451"/>
    </source>
</evidence>
<accession>A0A9P8BN38</accession>
<dbReference type="GO" id="GO:0003688">
    <property type="term" value="F:DNA replication origin binding"/>
    <property type="evidence" value="ECO:0007669"/>
    <property type="project" value="InterPro"/>
</dbReference>
<evidence type="ECO:0000313" key="6">
    <source>
        <dbReference type="EMBL" id="KAG9062364.1"/>
    </source>
</evidence>
<dbReference type="InterPro" id="IPR003450">
    <property type="entry name" value="Replication_origin-bd"/>
</dbReference>
<gene>
    <name evidence="6" type="ORF">KI688_005279</name>
</gene>
<evidence type="ECO:0000256" key="3">
    <source>
        <dbReference type="ARBA" id="ARBA00044768"/>
    </source>
</evidence>
<dbReference type="Proteomes" id="UP000707451">
    <property type="component" value="Unassembled WGS sequence"/>
</dbReference>
<evidence type="ECO:0000259" key="5">
    <source>
        <dbReference type="Pfam" id="PF02399"/>
    </source>
</evidence>
<dbReference type="PANTHER" id="PTHR31399:SF0">
    <property type="entry name" value="DNA-DIRECTED PRIMASE_POLYMERASE PROTEIN"/>
    <property type="match status" value="1"/>
</dbReference>
<dbReference type="GO" id="GO:0006264">
    <property type="term" value="P:mitochondrial DNA replication"/>
    <property type="evidence" value="ECO:0007669"/>
    <property type="project" value="TreeGrafter"/>
</dbReference>
<sequence>MTHKFESTYFFKTDEDQPKGPQARCHEWSDKNSHKFFVAIDGPRRFEYSSYKDPARFLEAYADVPDAERCFFEQIREGQACNEYYDIDWTLGQVADESDILRLEQQVFTAFLNVRNQHAPDYPLDIAHCRVLSASNNKKISLHIVIPTYVFENNNMHMKAFVLAFQDTWKRSAPNEDSALLEGHIDMGVYNRNRIMRILGSCKLKEPSRPLLRAVWHEPSMVAEDEEFLITNIGPDCIQVTCSTQEVVRAPSTSRSPRTCRDQVQSTMPQQLVDTVKAKFMQTPQATHPAGVEVCKRDLALAVEIEVVMALQTPHGLTRADILDDARFLPWNHLAPLEHLQLGHGKLEVRGPQPPSLLIRCDTGGGKTVYTEELVKANKKSRFVAITCRRSLADMLEERLGFENYQDISDIIACDWVVVQAESLYKINLKFYCEDTILILDEVSSLIKQMCSDKTHGNKHNLNLQVFERLIQRATRVICLDADLSDEEVEIMKSLRSDFIVWNNTFQQQKDDNVVLFDSKMKLIQEALDLLRLHKRLWISSTMSARCTEALHAMLTKAGYKGKCVTKNVDEAFKRDASKDINNVMAGLDYFIHTPTISVGVDYNTKGHVDCVIGIFSTCSEVDVESCMQMMRRVRHVNDKTYLVHVDAAIKDLPATAPEVKDWICNQLDIVTGKVRWSSTLKLQFDDANNLTIPDDLYHRMYCHVMAKKHLSMNNFRSRLIRRMTQAGCIVTGRGDKLPRGHPIPKELKEKEKEIAAAWHQQIASAGAISPDEFERLSRGTRELDSDQRASVHRFALMRAYDVQEHGTITEEWVRTYDKPHEKECYRNLMALSPSCGPSLKSCLEVVQQREDLGQDYSLRGPTTADAHSRLERSQFVKLGYVVDILLACGFEDPFATNEVPAEDIKILGAKIGTPEFNKRRTKYCLKHCSSVGSANDSPLRRRSTQ</sequence>
<dbReference type="Pfam" id="PF02399">
    <property type="entry name" value="Herpes_ori_bp"/>
    <property type="match status" value="1"/>
</dbReference>
<dbReference type="EC" id="2.7.7.102" evidence="3"/>
<dbReference type="GO" id="GO:0005759">
    <property type="term" value="C:mitochondrial matrix"/>
    <property type="evidence" value="ECO:0007669"/>
    <property type="project" value="TreeGrafter"/>
</dbReference>
<dbReference type="GO" id="GO:0009411">
    <property type="term" value="P:response to UV"/>
    <property type="evidence" value="ECO:0007669"/>
    <property type="project" value="TreeGrafter"/>
</dbReference>
<dbReference type="SUPFAM" id="SSF52540">
    <property type="entry name" value="P-loop containing nucleoside triphosphate hydrolases"/>
    <property type="match status" value="1"/>
</dbReference>
<dbReference type="GO" id="GO:0005634">
    <property type="term" value="C:nucleus"/>
    <property type="evidence" value="ECO:0007669"/>
    <property type="project" value="TreeGrafter"/>
</dbReference>
<dbReference type="AlphaFoldDB" id="A0A9P8BN38"/>
<dbReference type="GO" id="GO:0003887">
    <property type="term" value="F:DNA-directed DNA polymerase activity"/>
    <property type="evidence" value="ECO:0007669"/>
    <property type="project" value="UniProtKB-EC"/>
</dbReference>
<name>A0A9P8BN38_9FUNG</name>
<organism evidence="6 7">
    <name type="scientific">Linnemannia hyalina</name>
    <dbReference type="NCBI Taxonomy" id="64524"/>
    <lineage>
        <taxon>Eukaryota</taxon>
        <taxon>Fungi</taxon>
        <taxon>Fungi incertae sedis</taxon>
        <taxon>Mucoromycota</taxon>
        <taxon>Mortierellomycotina</taxon>
        <taxon>Mortierellomycetes</taxon>
        <taxon>Mortierellales</taxon>
        <taxon>Mortierellaceae</taxon>
        <taxon>Linnemannia</taxon>
    </lineage>
</organism>